<dbReference type="Gene3D" id="3.40.50.2000">
    <property type="entry name" value="Glycogen Phosphorylase B"/>
    <property type="match status" value="2"/>
</dbReference>
<protein>
    <submittedName>
        <fullName evidence="3">Glycosyltransferase family 4 protein</fullName>
    </submittedName>
</protein>
<dbReference type="CDD" id="cd03801">
    <property type="entry name" value="GT4_PimA-like"/>
    <property type="match status" value="1"/>
</dbReference>
<dbReference type="Pfam" id="PF00534">
    <property type="entry name" value="Glycos_transf_1"/>
    <property type="match status" value="1"/>
</dbReference>
<gene>
    <name evidence="3" type="ORF">K1718_25035</name>
</gene>
<dbReference type="EMBL" id="CP120863">
    <property type="protein sequence ID" value="WFE89380.1"/>
    <property type="molecule type" value="Genomic_DNA"/>
</dbReference>
<dbReference type="InterPro" id="IPR028098">
    <property type="entry name" value="Glyco_trans_4-like_N"/>
</dbReference>
<dbReference type="Pfam" id="PF13439">
    <property type="entry name" value="Glyco_transf_4"/>
    <property type="match status" value="1"/>
</dbReference>
<dbReference type="RefSeq" id="WP_265680426.1">
    <property type="nucleotide sequence ID" value="NZ_CP120863.1"/>
</dbReference>
<dbReference type="SUPFAM" id="SSF53756">
    <property type="entry name" value="UDP-Glycosyltransferase/glycogen phosphorylase"/>
    <property type="match status" value="1"/>
</dbReference>
<evidence type="ECO:0000259" key="1">
    <source>
        <dbReference type="Pfam" id="PF00534"/>
    </source>
</evidence>
<evidence type="ECO:0000259" key="2">
    <source>
        <dbReference type="Pfam" id="PF13439"/>
    </source>
</evidence>
<dbReference type="InterPro" id="IPR001296">
    <property type="entry name" value="Glyco_trans_1"/>
</dbReference>
<dbReference type="Proteomes" id="UP001209803">
    <property type="component" value="Chromosome"/>
</dbReference>
<evidence type="ECO:0000313" key="4">
    <source>
        <dbReference type="Proteomes" id="UP001209803"/>
    </source>
</evidence>
<evidence type="ECO:0000313" key="3">
    <source>
        <dbReference type="EMBL" id="WFE89380.1"/>
    </source>
</evidence>
<feature type="domain" description="Glycosyl transferase family 1" evidence="1">
    <location>
        <begin position="200"/>
        <end position="362"/>
    </location>
</feature>
<feature type="domain" description="Glycosyltransferase subfamily 4-like N-terminal" evidence="2">
    <location>
        <begin position="33"/>
        <end position="197"/>
    </location>
</feature>
<sequence length="388" mass="43272">MKHEPDTDEILNGVADFSDVRVVHVVRQYAPNIGGLEDVVRNLAAKQNGRFAGLKVVTLDRLFTDLSARLPERESIDGIEVCRIPFRGSTRYPLAPSVLGEIKNADLVHVHAVDFFYDALALSRFWHRKTLVATTHGGFFHTARFARLKQVWFNSLTRLSSSQYSGIACCSQSDFDLFRKIAPRRTELIENGVDLEKFGEAASVEPRKTLLTLGRFSTNKRLNLLLDLMKSLSTSEDNWTLHVAGVESDLTKNDILSRAQSLGLGSRVYVHVGLSNQQLRDLIGQCSLFVSASDYEGFGLVLIEALSAGLIPVVHANQAFQSLSDSNPLIRLCDFEDAKKTASAVDSALQDLLSDQSLRERAVQSVQRYGWSHTAKKYDDLYTRALRL</sequence>
<name>A0ABY8F1Q1_9HYPH</name>
<reference evidence="3 4" key="1">
    <citation type="submission" date="2023-03" db="EMBL/GenBank/DDBJ databases">
        <title>Roseibium porphyridii sp. nov. and Roseibium rhodosorbium sp. nov. isolated from marine algae, Porphyridium cruentum and Rhodosorus marinus, respectively.</title>
        <authorList>
            <person name="Lee M.W."/>
            <person name="Choi B.J."/>
            <person name="Lee J.K."/>
            <person name="Choi D.G."/>
            <person name="Baek J.H."/>
            <person name="Bayburt H."/>
            <person name="Kim J.M."/>
            <person name="Han D.M."/>
            <person name="Kim K.H."/>
            <person name="Jeon C.O."/>
        </authorList>
    </citation>
    <scope>NUCLEOTIDE SEQUENCE [LARGE SCALE GENOMIC DNA]</scope>
    <source>
        <strain evidence="3 4">KMA01</strain>
    </source>
</reference>
<dbReference type="PANTHER" id="PTHR45947:SF3">
    <property type="entry name" value="SULFOQUINOVOSYL TRANSFERASE SQD2"/>
    <property type="match status" value="1"/>
</dbReference>
<proteinExistence type="predicted"/>
<dbReference type="InterPro" id="IPR050194">
    <property type="entry name" value="Glycosyltransferase_grp1"/>
</dbReference>
<keyword evidence="4" id="KW-1185">Reference proteome</keyword>
<organism evidence="3 4">
    <name type="scientific">Roseibium porphyridii</name>
    <dbReference type="NCBI Taxonomy" id="2866279"/>
    <lineage>
        <taxon>Bacteria</taxon>
        <taxon>Pseudomonadati</taxon>
        <taxon>Pseudomonadota</taxon>
        <taxon>Alphaproteobacteria</taxon>
        <taxon>Hyphomicrobiales</taxon>
        <taxon>Stappiaceae</taxon>
        <taxon>Roseibium</taxon>
    </lineage>
</organism>
<dbReference type="PANTHER" id="PTHR45947">
    <property type="entry name" value="SULFOQUINOVOSYL TRANSFERASE SQD2"/>
    <property type="match status" value="1"/>
</dbReference>
<accession>A0ABY8F1Q1</accession>